<gene>
    <name evidence="7" type="ORF">GCM10009788_13610</name>
</gene>
<feature type="transmembrane region" description="Helical" evidence="5">
    <location>
        <begin position="282"/>
        <end position="305"/>
    </location>
</feature>
<feature type="transmembrane region" description="Helical" evidence="5">
    <location>
        <begin position="211"/>
        <end position="232"/>
    </location>
</feature>
<evidence type="ECO:0000256" key="3">
    <source>
        <dbReference type="ARBA" id="ARBA00022989"/>
    </source>
</evidence>
<organism evidence="7 8">
    <name type="scientific">Nocardioides humi</name>
    <dbReference type="NCBI Taxonomy" id="449461"/>
    <lineage>
        <taxon>Bacteria</taxon>
        <taxon>Bacillati</taxon>
        <taxon>Actinomycetota</taxon>
        <taxon>Actinomycetes</taxon>
        <taxon>Propionibacteriales</taxon>
        <taxon>Nocardioidaceae</taxon>
        <taxon>Nocardioides</taxon>
    </lineage>
</organism>
<dbReference type="PANTHER" id="PTHR42718:SF42">
    <property type="entry name" value="EXPORT PROTEIN"/>
    <property type="match status" value="1"/>
</dbReference>
<protein>
    <submittedName>
        <fullName evidence="7">MFS transporter</fullName>
    </submittedName>
</protein>
<comment type="caution">
    <text evidence="7">The sequence shown here is derived from an EMBL/GenBank/DDBJ whole genome shotgun (WGS) entry which is preliminary data.</text>
</comment>
<evidence type="ECO:0000256" key="2">
    <source>
        <dbReference type="ARBA" id="ARBA00022692"/>
    </source>
</evidence>
<dbReference type="RefSeq" id="WP_141004310.1">
    <property type="nucleotide sequence ID" value="NZ_BAAAOR010000010.1"/>
</dbReference>
<keyword evidence="3 5" id="KW-1133">Transmembrane helix</keyword>
<reference evidence="7 8" key="1">
    <citation type="journal article" date="2019" name="Int. J. Syst. Evol. Microbiol.">
        <title>The Global Catalogue of Microorganisms (GCM) 10K type strain sequencing project: providing services to taxonomists for standard genome sequencing and annotation.</title>
        <authorList>
            <consortium name="The Broad Institute Genomics Platform"/>
            <consortium name="The Broad Institute Genome Sequencing Center for Infectious Disease"/>
            <person name="Wu L."/>
            <person name="Ma J."/>
        </authorList>
    </citation>
    <scope>NUCLEOTIDE SEQUENCE [LARGE SCALE GENOMIC DNA]</scope>
    <source>
        <strain evidence="7 8">JCM 14942</strain>
    </source>
</reference>
<keyword evidence="4 5" id="KW-0472">Membrane</keyword>
<evidence type="ECO:0000256" key="1">
    <source>
        <dbReference type="ARBA" id="ARBA00004651"/>
    </source>
</evidence>
<dbReference type="Pfam" id="PF07690">
    <property type="entry name" value="MFS_1"/>
    <property type="match status" value="1"/>
</dbReference>
<proteinExistence type="predicted"/>
<feature type="transmembrane region" description="Helical" evidence="5">
    <location>
        <begin position="59"/>
        <end position="78"/>
    </location>
</feature>
<evidence type="ECO:0000313" key="8">
    <source>
        <dbReference type="Proteomes" id="UP001500842"/>
    </source>
</evidence>
<feature type="transmembrane region" description="Helical" evidence="5">
    <location>
        <begin position="238"/>
        <end position="261"/>
    </location>
</feature>
<feature type="domain" description="Major facilitator superfamily (MFS) profile" evidence="6">
    <location>
        <begin position="24"/>
        <end position="480"/>
    </location>
</feature>
<feature type="transmembrane region" description="Helical" evidence="5">
    <location>
        <begin position="179"/>
        <end position="199"/>
    </location>
</feature>
<dbReference type="InterPro" id="IPR036259">
    <property type="entry name" value="MFS_trans_sf"/>
</dbReference>
<feature type="transmembrane region" description="Helical" evidence="5">
    <location>
        <begin position="115"/>
        <end position="140"/>
    </location>
</feature>
<dbReference type="Proteomes" id="UP001500842">
    <property type="component" value="Unassembled WGS sequence"/>
</dbReference>
<dbReference type="CDD" id="cd17321">
    <property type="entry name" value="MFS_MMR_MDR_like"/>
    <property type="match status" value="1"/>
</dbReference>
<feature type="transmembrane region" description="Helical" evidence="5">
    <location>
        <begin position="152"/>
        <end position="173"/>
    </location>
</feature>
<dbReference type="Gene3D" id="1.20.1250.20">
    <property type="entry name" value="MFS general substrate transporter like domains"/>
    <property type="match status" value="1"/>
</dbReference>
<dbReference type="SUPFAM" id="SSF103473">
    <property type="entry name" value="MFS general substrate transporter"/>
    <property type="match status" value="1"/>
</dbReference>
<evidence type="ECO:0000313" key="7">
    <source>
        <dbReference type="EMBL" id="GAA1510521.1"/>
    </source>
</evidence>
<dbReference type="InterPro" id="IPR020846">
    <property type="entry name" value="MFS_dom"/>
</dbReference>
<dbReference type="PROSITE" id="PS50850">
    <property type="entry name" value="MFS"/>
    <property type="match status" value="1"/>
</dbReference>
<name>A0ABN2A4I8_9ACTN</name>
<accession>A0ABN2A4I8</accession>
<dbReference type="InterPro" id="IPR011701">
    <property type="entry name" value="MFS"/>
</dbReference>
<feature type="transmembrane region" description="Helical" evidence="5">
    <location>
        <begin position="90"/>
        <end position="109"/>
    </location>
</feature>
<feature type="transmembrane region" description="Helical" evidence="5">
    <location>
        <begin position="21"/>
        <end position="47"/>
    </location>
</feature>
<feature type="transmembrane region" description="Helical" evidence="5">
    <location>
        <begin position="456"/>
        <end position="476"/>
    </location>
</feature>
<evidence type="ECO:0000256" key="5">
    <source>
        <dbReference type="SAM" id="Phobius"/>
    </source>
</evidence>
<keyword evidence="2 5" id="KW-0812">Transmembrane</keyword>
<feature type="transmembrane region" description="Helical" evidence="5">
    <location>
        <begin position="345"/>
        <end position="365"/>
    </location>
</feature>
<sequence length="490" mass="50808">MSSTTIATTGPSRTYPSLRAAWIPMAALCLAFFVEMVDNTLLSIALPTIGRDLGSGTTALQWVTGAYSLTFGGLLLTAGSIADRFGRRRVLEIGLAVFGLLSLLVVLVTTAGELIALRAALGVAAAAMAPITNSLVFRLFDDKALRMRAMTVMIVVGMSGFILGPLLGGTALAHVRWEWLLVVNAPIALLAFIGVRLGVPADRPEDLTQDVLDVPGTVLSITAIGLACWSLTSGVEHGWLSALTLASIVGAVLAALAFVAHERRTASPMLDLRLFANGTIRGAAIAQVGTSIAMASVMFGLILHFQFAYGWSPVRAGLANLPIILTMIVATPLSEWLAARFGHRIACLIGALALAGSLVGLAWGVEHGYPAIAAAMVVMTIGLRTVMTICAIALIDAMPANRTSIGAALNDTAQEIGTSVGTAVVGTMIAALVTAQLPAGTWSSALVESFFHGERITYAVLAVVVGLVAVVGALALTDSHATEEHPDPAE</sequence>
<keyword evidence="8" id="KW-1185">Reference proteome</keyword>
<dbReference type="PANTHER" id="PTHR42718">
    <property type="entry name" value="MAJOR FACILITATOR SUPERFAMILY MULTIDRUG TRANSPORTER MFSC"/>
    <property type="match status" value="1"/>
</dbReference>
<feature type="transmembrane region" description="Helical" evidence="5">
    <location>
        <begin position="416"/>
        <end position="436"/>
    </location>
</feature>
<comment type="subcellular location">
    <subcellularLocation>
        <location evidence="1">Cell membrane</location>
        <topology evidence="1">Multi-pass membrane protein</topology>
    </subcellularLocation>
</comment>
<dbReference type="Gene3D" id="1.20.1720.10">
    <property type="entry name" value="Multidrug resistance protein D"/>
    <property type="match status" value="1"/>
</dbReference>
<feature type="transmembrane region" description="Helical" evidence="5">
    <location>
        <begin position="371"/>
        <end position="395"/>
    </location>
</feature>
<feature type="transmembrane region" description="Helical" evidence="5">
    <location>
        <begin position="317"/>
        <end position="338"/>
    </location>
</feature>
<evidence type="ECO:0000256" key="4">
    <source>
        <dbReference type="ARBA" id="ARBA00023136"/>
    </source>
</evidence>
<evidence type="ECO:0000259" key="6">
    <source>
        <dbReference type="PROSITE" id="PS50850"/>
    </source>
</evidence>
<dbReference type="EMBL" id="BAAAOR010000010">
    <property type="protein sequence ID" value="GAA1510521.1"/>
    <property type="molecule type" value="Genomic_DNA"/>
</dbReference>